<keyword evidence="2" id="KW-1185">Reference proteome</keyword>
<dbReference type="EMBL" id="BAAAGS010000083">
    <property type="protein sequence ID" value="GAA0559891.1"/>
    <property type="molecule type" value="Genomic_DNA"/>
</dbReference>
<evidence type="ECO:0000313" key="2">
    <source>
        <dbReference type="Proteomes" id="UP001500729"/>
    </source>
</evidence>
<sequence length="80" mass="8872">MKVMPGSAMSRWKSLPASLCRRLRNPAGQGREVVGVAQRFGGDLAFADSRAARHHASAMPSRLVTKYSFRPQQKRECEGQ</sequence>
<evidence type="ECO:0000313" key="1">
    <source>
        <dbReference type="EMBL" id="GAA0559891.1"/>
    </source>
</evidence>
<dbReference type="Proteomes" id="UP001500729">
    <property type="component" value="Unassembled WGS sequence"/>
</dbReference>
<name>A0ABN1E7V6_SACER</name>
<organism evidence="1 2">
    <name type="scientific">Saccharopolyspora erythraea</name>
    <name type="common">Streptomyces erythraeus</name>
    <dbReference type="NCBI Taxonomy" id="1836"/>
    <lineage>
        <taxon>Bacteria</taxon>
        <taxon>Bacillati</taxon>
        <taxon>Actinomycetota</taxon>
        <taxon>Actinomycetes</taxon>
        <taxon>Pseudonocardiales</taxon>
        <taxon>Pseudonocardiaceae</taxon>
        <taxon>Saccharopolyspora</taxon>
    </lineage>
</organism>
<reference evidence="1 2" key="1">
    <citation type="journal article" date="2019" name="Int. J. Syst. Evol. Microbiol.">
        <title>The Global Catalogue of Microorganisms (GCM) 10K type strain sequencing project: providing services to taxonomists for standard genome sequencing and annotation.</title>
        <authorList>
            <consortium name="The Broad Institute Genomics Platform"/>
            <consortium name="The Broad Institute Genome Sequencing Center for Infectious Disease"/>
            <person name="Wu L."/>
            <person name="Ma J."/>
        </authorList>
    </citation>
    <scope>NUCLEOTIDE SEQUENCE [LARGE SCALE GENOMIC DNA]</scope>
    <source>
        <strain evidence="1 2">JCM 10303</strain>
    </source>
</reference>
<gene>
    <name evidence="1" type="ORF">GCM10009533_66350</name>
</gene>
<accession>A0ABN1E7V6</accession>
<comment type="caution">
    <text evidence="1">The sequence shown here is derived from an EMBL/GenBank/DDBJ whole genome shotgun (WGS) entry which is preliminary data.</text>
</comment>
<protein>
    <submittedName>
        <fullName evidence="1">Uncharacterized protein</fullName>
    </submittedName>
</protein>
<proteinExistence type="predicted"/>